<evidence type="ECO:0000313" key="4">
    <source>
        <dbReference type="Proteomes" id="UP000597444"/>
    </source>
</evidence>
<dbReference type="AlphaFoldDB" id="A0A8J3N1M5"/>
<feature type="region of interest" description="Disordered" evidence="1">
    <location>
        <begin position="97"/>
        <end position="137"/>
    </location>
</feature>
<feature type="compositionally biased region" description="Basic residues" evidence="1">
    <location>
        <begin position="97"/>
        <end position="109"/>
    </location>
</feature>
<organism evidence="3 4">
    <name type="scientific">Reticulibacter mediterranei</name>
    <dbReference type="NCBI Taxonomy" id="2778369"/>
    <lineage>
        <taxon>Bacteria</taxon>
        <taxon>Bacillati</taxon>
        <taxon>Chloroflexota</taxon>
        <taxon>Ktedonobacteria</taxon>
        <taxon>Ktedonobacterales</taxon>
        <taxon>Reticulibacteraceae</taxon>
        <taxon>Reticulibacter</taxon>
    </lineage>
</organism>
<keyword evidence="4" id="KW-1185">Reference proteome</keyword>
<feature type="compositionally biased region" description="Basic and acidic residues" evidence="1">
    <location>
        <begin position="126"/>
        <end position="137"/>
    </location>
</feature>
<name>A0A8J3N1M5_9CHLR</name>
<accession>A0A8J3N1M5</accession>
<keyword evidence="2" id="KW-0472">Membrane</keyword>
<reference evidence="3" key="1">
    <citation type="submission" date="2020-10" db="EMBL/GenBank/DDBJ databases">
        <title>Taxonomic study of unclassified bacteria belonging to the class Ktedonobacteria.</title>
        <authorList>
            <person name="Yabe S."/>
            <person name="Wang C.M."/>
            <person name="Zheng Y."/>
            <person name="Sakai Y."/>
            <person name="Cavaletti L."/>
            <person name="Monciardini P."/>
            <person name="Donadio S."/>
        </authorList>
    </citation>
    <scope>NUCLEOTIDE SEQUENCE</scope>
    <source>
        <strain evidence="3">ID150040</strain>
    </source>
</reference>
<keyword evidence="2" id="KW-0812">Transmembrane</keyword>
<keyword evidence="2" id="KW-1133">Transmembrane helix</keyword>
<comment type="caution">
    <text evidence="3">The sequence shown here is derived from an EMBL/GenBank/DDBJ whole genome shotgun (WGS) entry which is preliminary data.</text>
</comment>
<sequence>MEWDWFVTPLVDGDQSIGVDIEVQWTSIANGQKSFPYTLGFPKFPVTVQSLPVASTPPPSTPDTLAVLNAVATPLSTIIAAIIGLVGVFIALPRVHKRAKSSSFRSKKKPPAEQKAPATPDQGTSETKHEENNQQVN</sequence>
<dbReference type="EMBL" id="BNJK01000001">
    <property type="protein sequence ID" value="GHO94327.1"/>
    <property type="molecule type" value="Genomic_DNA"/>
</dbReference>
<evidence type="ECO:0000256" key="1">
    <source>
        <dbReference type="SAM" id="MobiDB-lite"/>
    </source>
</evidence>
<feature type="transmembrane region" description="Helical" evidence="2">
    <location>
        <begin position="66"/>
        <end position="92"/>
    </location>
</feature>
<gene>
    <name evidence="3" type="ORF">KSF_043750</name>
</gene>
<dbReference type="Proteomes" id="UP000597444">
    <property type="component" value="Unassembled WGS sequence"/>
</dbReference>
<proteinExistence type="predicted"/>
<evidence type="ECO:0000313" key="3">
    <source>
        <dbReference type="EMBL" id="GHO94327.1"/>
    </source>
</evidence>
<evidence type="ECO:0000256" key="2">
    <source>
        <dbReference type="SAM" id="Phobius"/>
    </source>
</evidence>
<protein>
    <submittedName>
        <fullName evidence="3">Uncharacterized protein</fullName>
    </submittedName>
</protein>